<dbReference type="EMBL" id="CAGKOT010000002">
    <property type="protein sequence ID" value="CAB5308704.1"/>
    <property type="molecule type" value="Genomic_DNA"/>
</dbReference>
<organism evidence="1 2">
    <name type="scientific">Rhizophagus irregularis</name>
    <dbReference type="NCBI Taxonomy" id="588596"/>
    <lineage>
        <taxon>Eukaryota</taxon>
        <taxon>Fungi</taxon>
        <taxon>Fungi incertae sedis</taxon>
        <taxon>Mucoromycota</taxon>
        <taxon>Glomeromycotina</taxon>
        <taxon>Glomeromycetes</taxon>
        <taxon>Glomerales</taxon>
        <taxon>Glomeraceae</taxon>
        <taxon>Rhizophagus</taxon>
    </lineage>
</organism>
<accession>A0A915YQ11</accession>
<sequence>MLFCILEKNDYENLCRMKITGTSFLNCKKEDLMSYDSLKWGTAIEFDSLKQKVYSVIKNAIKDDAN</sequence>
<comment type="caution">
    <text evidence="1">The sequence shown here is derived from an EMBL/GenBank/DDBJ whole genome shotgun (WGS) entry which is preliminary data.</text>
</comment>
<protein>
    <submittedName>
        <fullName evidence="1">Uncharacterized protein</fullName>
    </submittedName>
</protein>
<evidence type="ECO:0000313" key="1">
    <source>
        <dbReference type="EMBL" id="CAB5308704.1"/>
    </source>
</evidence>
<name>A0A915YQ11_9GLOM</name>
<proteinExistence type="predicted"/>
<reference evidence="1" key="1">
    <citation type="submission" date="2020-05" db="EMBL/GenBank/DDBJ databases">
        <authorList>
            <person name="Rincon C."/>
            <person name="Sanders R I."/>
            <person name="Robbins C."/>
            <person name="Chaturvedi A."/>
        </authorList>
    </citation>
    <scope>NUCLEOTIDE SEQUENCE</scope>
    <source>
        <strain evidence="1">CHB12</strain>
    </source>
</reference>
<dbReference type="Proteomes" id="UP000684084">
    <property type="component" value="Unassembled WGS sequence"/>
</dbReference>
<dbReference type="AlphaFoldDB" id="A0A915YQ11"/>
<gene>
    <name evidence="1" type="ORF">CHRIB12_LOCUS1360</name>
</gene>
<evidence type="ECO:0000313" key="2">
    <source>
        <dbReference type="Proteomes" id="UP000684084"/>
    </source>
</evidence>